<dbReference type="EMBL" id="CAJVQA010045592">
    <property type="protein sequence ID" value="CAG8817541.1"/>
    <property type="molecule type" value="Genomic_DNA"/>
</dbReference>
<keyword evidence="2" id="KW-1185">Reference proteome</keyword>
<proteinExistence type="predicted"/>
<protein>
    <submittedName>
        <fullName evidence="1">9577_t:CDS:1</fullName>
    </submittedName>
</protein>
<evidence type="ECO:0000313" key="1">
    <source>
        <dbReference type="EMBL" id="CAG8817541.1"/>
    </source>
</evidence>
<feature type="non-terminal residue" evidence="1">
    <location>
        <position position="77"/>
    </location>
</feature>
<evidence type="ECO:0000313" key="2">
    <source>
        <dbReference type="Proteomes" id="UP000789759"/>
    </source>
</evidence>
<feature type="non-terminal residue" evidence="1">
    <location>
        <position position="1"/>
    </location>
</feature>
<gene>
    <name evidence="1" type="ORF">CPELLU_LOCUS19355</name>
</gene>
<name>A0A9N9KBU3_9GLOM</name>
<reference evidence="1" key="1">
    <citation type="submission" date="2021-06" db="EMBL/GenBank/DDBJ databases">
        <authorList>
            <person name="Kallberg Y."/>
            <person name="Tangrot J."/>
            <person name="Rosling A."/>
        </authorList>
    </citation>
    <scope>NUCLEOTIDE SEQUENCE</scope>
    <source>
        <strain evidence="1">FL966</strain>
    </source>
</reference>
<accession>A0A9N9KBU3</accession>
<dbReference type="Proteomes" id="UP000789759">
    <property type="component" value="Unassembled WGS sequence"/>
</dbReference>
<organism evidence="1 2">
    <name type="scientific">Cetraspora pellucida</name>
    <dbReference type="NCBI Taxonomy" id="1433469"/>
    <lineage>
        <taxon>Eukaryota</taxon>
        <taxon>Fungi</taxon>
        <taxon>Fungi incertae sedis</taxon>
        <taxon>Mucoromycota</taxon>
        <taxon>Glomeromycotina</taxon>
        <taxon>Glomeromycetes</taxon>
        <taxon>Diversisporales</taxon>
        <taxon>Gigasporaceae</taxon>
        <taxon>Cetraspora</taxon>
    </lineage>
</organism>
<sequence>QDISIIKSQKLSDIDAPTINPNELSEPSNFMKDDVRALTSLQNILENLSVKYPITNAQILSGKTHRRVGEEGPPVNF</sequence>
<comment type="caution">
    <text evidence="1">The sequence shown here is derived from an EMBL/GenBank/DDBJ whole genome shotgun (WGS) entry which is preliminary data.</text>
</comment>
<dbReference type="AlphaFoldDB" id="A0A9N9KBU3"/>